<evidence type="ECO:0000256" key="1">
    <source>
        <dbReference type="ARBA" id="ARBA00011900"/>
    </source>
</evidence>
<comment type="catalytic activity">
    <reaction evidence="6">
        <text>a 2'-deoxyadenosine in DNA + S-adenosyl-L-methionine = an N(6)-methyl-2'-deoxyadenosine in DNA + S-adenosyl-L-homocysteine + H(+)</text>
        <dbReference type="Rhea" id="RHEA:15197"/>
        <dbReference type="Rhea" id="RHEA-COMP:12418"/>
        <dbReference type="Rhea" id="RHEA-COMP:12419"/>
        <dbReference type="ChEBI" id="CHEBI:15378"/>
        <dbReference type="ChEBI" id="CHEBI:57856"/>
        <dbReference type="ChEBI" id="CHEBI:59789"/>
        <dbReference type="ChEBI" id="CHEBI:90615"/>
        <dbReference type="ChEBI" id="CHEBI:90616"/>
        <dbReference type="EC" id="2.1.1.72"/>
    </reaction>
</comment>
<dbReference type="PANTHER" id="PTHR42933">
    <property type="entry name" value="SLR6095 PROTEIN"/>
    <property type="match status" value="1"/>
</dbReference>
<organism evidence="8 9">
    <name type="scientific">Bifidobacterium pseudocatenulatum DSM 20438 = JCM 1200 = LMG 10505</name>
    <dbReference type="NCBI Taxonomy" id="547043"/>
    <lineage>
        <taxon>Bacteria</taxon>
        <taxon>Bacillati</taxon>
        <taxon>Actinomycetota</taxon>
        <taxon>Actinomycetes</taxon>
        <taxon>Bifidobacteriales</taxon>
        <taxon>Bifidobacteriaceae</taxon>
        <taxon>Bifidobacterium</taxon>
    </lineage>
</organism>
<reference evidence="8 9" key="1">
    <citation type="submission" date="2009-02" db="EMBL/GenBank/DDBJ databases">
        <title>Draft genome sequence of Bifidobacterium pseudocatenulatum (DSM 20438).</title>
        <authorList>
            <person name="Sudarsanam P."/>
            <person name="Ley R."/>
            <person name="Guruge J."/>
            <person name="Turnbaugh P.J."/>
            <person name="Mahowald M."/>
            <person name="Liep D."/>
            <person name="Gordon J."/>
        </authorList>
    </citation>
    <scope>NUCLEOTIDE SEQUENCE [LARGE SCALE GENOMIC DNA]</scope>
    <source>
        <strain evidence="8 9">DSM 20438</strain>
    </source>
</reference>
<keyword evidence="3" id="KW-0808">Transferase</keyword>
<dbReference type="AlphaFoldDB" id="C0BVM6"/>
<feature type="non-terminal residue" evidence="8">
    <location>
        <position position="1"/>
    </location>
</feature>
<proteinExistence type="predicted"/>
<dbReference type="GO" id="GO:0032259">
    <property type="term" value="P:methylation"/>
    <property type="evidence" value="ECO:0007669"/>
    <property type="project" value="UniProtKB-KW"/>
</dbReference>
<reference evidence="8 9" key="2">
    <citation type="submission" date="2009-02" db="EMBL/GenBank/DDBJ databases">
        <authorList>
            <person name="Fulton L."/>
            <person name="Clifton S."/>
            <person name="Fulton B."/>
            <person name="Xu J."/>
            <person name="Minx P."/>
            <person name="Pepin K.H."/>
            <person name="Johnson M."/>
            <person name="Bhonagiri V."/>
            <person name="Nash W.E."/>
            <person name="Mardis E.R."/>
            <person name="Wilson R.K."/>
        </authorList>
    </citation>
    <scope>NUCLEOTIDE SEQUENCE [LARGE SCALE GENOMIC DNA]</scope>
    <source>
        <strain evidence="8 9">DSM 20438</strain>
    </source>
</reference>
<evidence type="ECO:0000256" key="4">
    <source>
        <dbReference type="ARBA" id="ARBA00022691"/>
    </source>
</evidence>
<evidence type="ECO:0000256" key="6">
    <source>
        <dbReference type="ARBA" id="ARBA00047942"/>
    </source>
</evidence>
<dbReference type="InterPro" id="IPR003356">
    <property type="entry name" value="DNA_methylase_A-5"/>
</dbReference>
<name>C0BVM6_BIFPS</name>
<gene>
    <name evidence="8" type="ORF">BIFPSEUDO_04474</name>
</gene>
<dbReference type="EMBL" id="ABXX02000009">
    <property type="protein sequence ID" value="EEG69899.1"/>
    <property type="molecule type" value="Genomic_DNA"/>
</dbReference>
<keyword evidence="4" id="KW-0949">S-adenosyl-L-methionine</keyword>
<dbReference type="Gene3D" id="3.40.50.150">
    <property type="entry name" value="Vaccinia Virus protein VP39"/>
    <property type="match status" value="1"/>
</dbReference>
<dbReference type="GO" id="GO:0003677">
    <property type="term" value="F:DNA binding"/>
    <property type="evidence" value="ECO:0007669"/>
    <property type="project" value="InterPro"/>
</dbReference>
<keyword evidence="5" id="KW-0680">Restriction system</keyword>
<dbReference type="eggNOG" id="COG0286">
    <property type="taxonomic scope" value="Bacteria"/>
</dbReference>
<dbReference type="PANTHER" id="PTHR42933:SF1">
    <property type="entry name" value="SITE-SPECIFIC DNA-METHYLTRANSFERASE (ADENINE-SPECIFIC)"/>
    <property type="match status" value="1"/>
</dbReference>
<evidence type="ECO:0000256" key="2">
    <source>
        <dbReference type="ARBA" id="ARBA00022603"/>
    </source>
</evidence>
<dbReference type="Proteomes" id="UP000003875">
    <property type="component" value="Unassembled WGS sequence"/>
</dbReference>
<feature type="domain" description="DNA methylase adenine-specific" evidence="7">
    <location>
        <begin position="1"/>
        <end position="53"/>
    </location>
</feature>
<dbReference type="GO" id="GO:0009007">
    <property type="term" value="F:site-specific DNA-methyltransferase (adenine-specific) activity"/>
    <property type="evidence" value="ECO:0007669"/>
    <property type="project" value="UniProtKB-EC"/>
</dbReference>
<evidence type="ECO:0000313" key="8">
    <source>
        <dbReference type="EMBL" id="EEG69899.1"/>
    </source>
</evidence>
<evidence type="ECO:0000256" key="5">
    <source>
        <dbReference type="ARBA" id="ARBA00022747"/>
    </source>
</evidence>
<dbReference type="GO" id="GO:0009307">
    <property type="term" value="P:DNA restriction-modification system"/>
    <property type="evidence" value="ECO:0007669"/>
    <property type="project" value="UniProtKB-KW"/>
</dbReference>
<dbReference type="GO" id="GO:0008170">
    <property type="term" value="F:N-methyltransferase activity"/>
    <property type="evidence" value="ECO:0007669"/>
    <property type="project" value="InterPro"/>
</dbReference>
<evidence type="ECO:0000313" key="9">
    <source>
        <dbReference type="Proteomes" id="UP000003875"/>
    </source>
</evidence>
<protein>
    <recommendedName>
        <fullName evidence="1">site-specific DNA-methyltransferase (adenine-specific)</fullName>
        <ecNumber evidence="1">2.1.1.72</ecNumber>
    </recommendedName>
</protein>
<evidence type="ECO:0000259" key="7">
    <source>
        <dbReference type="Pfam" id="PF02384"/>
    </source>
</evidence>
<dbReference type="SUPFAM" id="SSF53335">
    <property type="entry name" value="S-adenosyl-L-methionine-dependent methyltransferases"/>
    <property type="match status" value="1"/>
</dbReference>
<sequence length="63" mass="6932">HLRADGIMTIVLPHGVLFRGGEEGQIRKNLIENRHIQAIIGLPANIFFGTGIPHHRDGVAQKT</sequence>
<dbReference type="EC" id="2.1.1.72" evidence="1"/>
<dbReference type="Pfam" id="PF02384">
    <property type="entry name" value="N6_Mtase"/>
    <property type="match status" value="1"/>
</dbReference>
<keyword evidence="2" id="KW-0489">Methyltransferase</keyword>
<evidence type="ECO:0000256" key="3">
    <source>
        <dbReference type="ARBA" id="ARBA00022679"/>
    </source>
</evidence>
<comment type="caution">
    <text evidence="8">The sequence shown here is derived from an EMBL/GenBank/DDBJ whole genome shotgun (WGS) entry which is preliminary data.</text>
</comment>
<dbReference type="InterPro" id="IPR051537">
    <property type="entry name" value="DNA_Adenine_Mtase"/>
</dbReference>
<accession>C0BVM6</accession>
<dbReference type="InterPro" id="IPR029063">
    <property type="entry name" value="SAM-dependent_MTases_sf"/>
</dbReference>